<dbReference type="EMBL" id="KV878582">
    <property type="protein sequence ID" value="OJJ64244.1"/>
    <property type="molecule type" value="Genomic_DNA"/>
</dbReference>
<organism evidence="1 2">
    <name type="scientific">Aspergillus sydowii CBS 593.65</name>
    <dbReference type="NCBI Taxonomy" id="1036612"/>
    <lineage>
        <taxon>Eukaryota</taxon>
        <taxon>Fungi</taxon>
        <taxon>Dikarya</taxon>
        <taxon>Ascomycota</taxon>
        <taxon>Pezizomycotina</taxon>
        <taxon>Eurotiomycetes</taxon>
        <taxon>Eurotiomycetidae</taxon>
        <taxon>Eurotiales</taxon>
        <taxon>Aspergillaceae</taxon>
        <taxon>Aspergillus</taxon>
        <taxon>Aspergillus subgen. Nidulantes</taxon>
    </lineage>
</organism>
<dbReference type="VEuPathDB" id="FungiDB:ASPSYDRAFT_84264"/>
<accession>A0A1L9TXR7</accession>
<evidence type="ECO:0000313" key="2">
    <source>
        <dbReference type="Proteomes" id="UP000184356"/>
    </source>
</evidence>
<protein>
    <submittedName>
        <fullName evidence="1">Uncharacterized protein</fullName>
    </submittedName>
</protein>
<dbReference type="GeneID" id="63767397"/>
<dbReference type="OrthoDB" id="5424209at2759"/>
<name>A0A1L9TXR7_9EURO</name>
<reference evidence="2" key="1">
    <citation type="journal article" date="2017" name="Genome Biol.">
        <title>Comparative genomics reveals high biological diversity and specific adaptations in the industrially and medically important fungal genus Aspergillus.</title>
        <authorList>
            <person name="de Vries R.P."/>
            <person name="Riley R."/>
            <person name="Wiebenga A."/>
            <person name="Aguilar-Osorio G."/>
            <person name="Amillis S."/>
            <person name="Uchima C.A."/>
            <person name="Anderluh G."/>
            <person name="Asadollahi M."/>
            <person name="Askin M."/>
            <person name="Barry K."/>
            <person name="Battaglia E."/>
            <person name="Bayram O."/>
            <person name="Benocci T."/>
            <person name="Braus-Stromeyer S.A."/>
            <person name="Caldana C."/>
            <person name="Canovas D."/>
            <person name="Cerqueira G.C."/>
            <person name="Chen F."/>
            <person name="Chen W."/>
            <person name="Choi C."/>
            <person name="Clum A."/>
            <person name="Dos Santos R.A."/>
            <person name="Damasio A.R."/>
            <person name="Diallinas G."/>
            <person name="Emri T."/>
            <person name="Fekete E."/>
            <person name="Flipphi M."/>
            <person name="Freyberg S."/>
            <person name="Gallo A."/>
            <person name="Gournas C."/>
            <person name="Habgood R."/>
            <person name="Hainaut M."/>
            <person name="Harispe M.L."/>
            <person name="Henrissat B."/>
            <person name="Hilden K.S."/>
            <person name="Hope R."/>
            <person name="Hossain A."/>
            <person name="Karabika E."/>
            <person name="Karaffa L."/>
            <person name="Karanyi Z."/>
            <person name="Krasevec N."/>
            <person name="Kuo A."/>
            <person name="Kusch H."/>
            <person name="LaButti K."/>
            <person name="Lagendijk E.L."/>
            <person name="Lapidus A."/>
            <person name="Levasseur A."/>
            <person name="Lindquist E."/>
            <person name="Lipzen A."/>
            <person name="Logrieco A.F."/>
            <person name="MacCabe A."/>
            <person name="Maekelae M.R."/>
            <person name="Malavazi I."/>
            <person name="Melin P."/>
            <person name="Meyer V."/>
            <person name="Mielnichuk N."/>
            <person name="Miskei M."/>
            <person name="Molnar A.P."/>
            <person name="Mule G."/>
            <person name="Ngan C.Y."/>
            <person name="Orejas M."/>
            <person name="Orosz E."/>
            <person name="Ouedraogo J.P."/>
            <person name="Overkamp K.M."/>
            <person name="Park H.-S."/>
            <person name="Perrone G."/>
            <person name="Piumi F."/>
            <person name="Punt P.J."/>
            <person name="Ram A.F."/>
            <person name="Ramon A."/>
            <person name="Rauscher S."/>
            <person name="Record E."/>
            <person name="Riano-Pachon D.M."/>
            <person name="Robert V."/>
            <person name="Roehrig J."/>
            <person name="Ruller R."/>
            <person name="Salamov A."/>
            <person name="Salih N.S."/>
            <person name="Samson R.A."/>
            <person name="Sandor E."/>
            <person name="Sanguinetti M."/>
            <person name="Schuetze T."/>
            <person name="Sepcic K."/>
            <person name="Shelest E."/>
            <person name="Sherlock G."/>
            <person name="Sophianopoulou V."/>
            <person name="Squina F.M."/>
            <person name="Sun H."/>
            <person name="Susca A."/>
            <person name="Todd R.B."/>
            <person name="Tsang A."/>
            <person name="Unkles S.E."/>
            <person name="van de Wiele N."/>
            <person name="van Rossen-Uffink D."/>
            <person name="Oliveira J.V."/>
            <person name="Vesth T.C."/>
            <person name="Visser J."/>
            <person name="Yu J.-H."/>
            <person name="Zhou M."/>
            <person name="Andersen M.R."/>
            <person name="Archer D.B."/>
            <person name="Baker S.E."/>
            <person name="Benoit I."/>
            <person name="Brakhage A.A."/>
            <person name="Braus G.H."/>
            <person name="Fischer R."/>
            <person name="Frisvad J.C."/>
            <person name="Goldman G.H."/>
            <person name="Houbraken J."/>
            <person name="Oakley B."/>
            <person name="Pocsi I."/>
            <person name="Scazzocchio C."/>
            <person name="Seiboth B."/>
            <person name="vanKuyk P.A."/>
            <person name="Wortman J."/>
            <person name="Dyer P.S."/>
            <person name="Grigoriev I.V."/>
        </authorList>
    </citation>
    <scope>NUCLEOTIDE SEQUENCE [LARGE SCALE GENOMIC DNA]</scope>
    <source>
        <strain evidence="2">CBS 593.65</strain>
    </source>
</reference>
<dbReference type="STRING" id="1036612.A0A1L9TXR7"/>
<dbReference type="AlphaFoldDB" id="A0A1L9TXR7"/>
<gene>
    <name evidence="1" type="ORF">ASPSYDRAFT_84264</name>
</gene>
<keyword evidence="2" id="KW-1185">Reference proteome</keyword>
<sequence>MSQPTSGLFDARGSDYELAYASPKLFPTTYDDPAFAQPGILGPDGRRRRALHCISDPDITPVSAGGFINEDLRAGGPYLCKLPMDIEFLRPSHPFYEPLYAPESNVMQRVREILVEWKVAYTDINVMLQTWRFCRERGGVPTISILASRGRDKVDDTWVSCARDIQHYLSAVLPLLQDLGQDQGQGLTQPLPHIIRVEIVAPSALMGDALHPVKPFDEILYSWDELARAIKENINQEGILTVGCDRHGGSDDPCECAQTISVGVLHNSESIWKGIREQMVELLDERELGMVAVRVHKQVLLSWEWQPEDDWHVH</sequence>
<proteinExistence type="predicted"/>
<evidence type="ECO:0000313" key="1">
    <source>
        <dbReference type="EMBL" id="OJJ64244.1"/>
    </source>
</evidence>
<dbReference type="Proteomes" id="UP000184356">
    <property type="component" value="Unassembled WGS sequence"/>
</dbReference>
<dbReference type="RefSeq" id="XP_040708050.1">
    <property type="nucleotide sequence ID" value="XM_040851324.1"/>
</dbReference>